<dbReference type="PROSITE" id="PS00061">
    <property type="entry name" value="ADH_SHORT"/>
    <property type="match status" value="1"/>
</dbReference>
<reference evidence="3 4" key="1">
    <citation type="journal article" date="2012" name="J. Bacteriol.">
        <title>Genome sequence of benzo(a)pyrene-degrading bacterium Novosphingobium pentaromativorans US6-1.</title>
        <authorList>
            <person name="Luo Y.R."/>
            <person name="Kang S.G."/>
            <person name="Kim S.J."/>
            <person name="Kim M.R."/>
            <person name="Li N."/>
            <person name="Lee J.H."/>
            <person name="Kwon K.K."/>
        </authorList>
    </citation>
    <scope>NUCLEOTIDE SEQUENCE [LARGE SCALE GENOMIC DNA]</scope>
    <source>
        <strain evidence="3 4">US6-1</strain>
    </source>
</reference>
<dbReference type="GO" id="GO:0016491">
    <property type="term" value="F:oxidoreductase activity"/>
    <property type="evidence" value="ECO:0007669"/>
    <property type="project" value="UniProtKB-KW"/>
</dbReference>
<dbReference type="PANTHER" id="PTHR24321">
    <property type="entry name" value="DEHYDROGENASES, SHORT CHAIN"/>
    <property type="match status" value="1"/>
</dbReference>
<keyword evidence="4" id="KW-1185">Reference proteome</keyword>
<dbReference type="STRING" id="1088721.JI59_09895"/>
<proteinExistence type="inferred from homology"/>
<gene>
    <name evidence="3" type="ORF">NSU_2038</name>
</gene>
<dbReference type="InterPro" id="IPR020904">
    <property type="entry name" value="Sc_DH/Rdtase_CS"/>
</dbReference>
<organism evidence="3 4">
    <name type="scientific">Novosphingobium pentaromativorans US6-1</name>
    <dbReference type="NCBI Taxonomy" id="1088721"/>
    <lineage>
        <taxon>Bacteria</taxon>
        <taxon>Pseudomonadati</taxon>
        <taxon>Pseudomonadota</taxon>
        <taxon>Alphaproteobacteria</taxon>
        <taxon>Sphingomonadales</taxon>
        <taxon>Sphingomonadaceae</taxon>
        <taxon>Novosphingobium</taxon>
    </lineage>
</organism>
<name>G6ECG7_9SPHN</name>
<dbReference type="Pfam" id="PF13561">
    <property type="entry name" value="adh_short_C2"/>
    <property type="match status" value="1"/>
</dbReference>
<dbReference type="OrthoDB" id="7500328at2"/>
<dbReference type="PANTHER" id="PTHR24321:SF8">
    <property type="entry name" value="ESTRADIOL 17-BETA-DEHYDROGENASE 8-RELATED"/>
    <property type="match status" value="1"/>
</dbReference>
<dbReference type="FunFam" id="3.40.50.720:FF:000084">
    <property type="entry name" value="Short-chain dehydrogenase reductase"/>
    <property type="match status" value="1"/>
</dbReference>
<dbReference type="PATRIC" id="fig|1088721.3.peg.2017"/>
<protein>
    <recommendedName>
        <fullName evidence="5">Short-chain dehydrogenase/reductase SDR</fullName>
    </recommendedName>
</protein>
<dbReference type="Proteomes" id="UP000004030">
    <property type="component" value="Unassembled WGS sequence"/>
</dbReference>
<dbReference type="InterPro" id="IPR036291">
    <property type="entry name" value="NAD(P)-bd_dom_sf"/>
</dbReference>
<dbReference type="PRINTS" id="PR00081">
    <property type="entry name" value="GDHRDH"/>
</dbReference>
<sequence length="268" mass="27619">MTMATTLGIEGQSAVIWGGGAGIGEATARLLAAHGARVVVADRDGDAARRLCEALGETGAEALAVEVDVRDESAVEAAVAQAGKAFGVPTLCASVIGVADWCDLIDMDTAMWDAQLALNLRPMFLIGRTMARVMRDGGVGGAMAFVGSIASEQGAARHAAYGAAKGGMVSLARSMALEWGRLGIRVNCIAPGPIATARITASPQMEALFHMKLPAGRFGTVDEVAQALAWVLSPQASFVTGQTIMADGGWMVTPAIVAEDNPNLPERN</sequence>
<dbReference type="CDD" id="cd05233">
    <property type="entry name" value="SDR_c"/>
    <property type="match status" value="1"/>
</dbReference>
<dbReference type="EMBL" id="AGFM01000029">
    <property type="protein sequence ID" value="EHJ60878.1"/>
    <property type="molecule type" value="Genomic_DNA"/>
</dbReference>
<accession>G6ECG7</accession>
<keyword evidence="2" id="KW-0560">Oxidoreductase</keyword>
<evidence type="ECO:0000313" key="4">
    <source>
        <dbReference type="Proteomes" id="UP000004030"/>
    </source>
</evidence>
<comment type="caution">
    <text evidence="3">The sequence shown here is derived from an EMBL/GenBank/DDBJ whole genome shotgun (WGS) entry which is preliminary data.</text>
</comment>
<dbReference type="AlphaFoldDB" id="G6ECG7"/>
<comment type="similarity">
    <text evidence="1">Belongs to the short-chain dehydrogenases/reductases (SDR) family.</text>
</comment>
<evidence type="ECO:0000313" key="3">
    <source>
        <dbReference type="EMBL" id="EHJ60878.1"/>
    </source>
</evidence>
<evidence type="ECO:0000256" key="1">
    <source>
        <dbReference type="ARBA" id="ARBA00006484"/>
    </source>
</evidence>
<dbReference type="Gene3D" id="3.40.50.720">
    <property type="entry name" value="NAD(P)-binding Rossmann-like Domain"/>
    <property type="match status" value="1"/>
</dbReference>
<evidence type="ECO:0000256" key="2">
    <source>
        <dbReference type="ARBA" id="ARBA00023002"/>
    </source>
</evidence>
<dbReference type="InterPro" id="IPR002347">
    <property type="entry name" value="SDR_fam"/>
</dbReference>
<evidence type="ECO:0008006" key="5">
    <source>
        <dbReference type="Google" id="ProtNLM"/>
    </source>
</evidence>
<dbReference type="SUPFAM" id="SSF51735">
    <property type="entry name" value="NAD(P)-binding Rossmann-fold domains"/>
    <property type="match status" value="1"/>
</dbReference>
<dbReference type="eggNOG" id="COG1028">
    <property type="taxonomic scope" value="Bacteria"/>
</dbReference>